<evidence type="ECO:0008006" key="4">
    <source>
        <dbReference type="Google" id="ProtNLM"/>
    </source>
</evidence>
<protein>
    <recommendedName>
        <fullName evidence="4">CYTH domain-containing protein</fullName>
    </recommendedName>
</protein>
<dbReference type="Gene3D" id="2.40.320.10">
    <property type="entry name" value="Hypothetical Protein Pfu-838710-001"/>
    <property type="match status" value="1"/>
</dbReference>
<accession>A0ABT1LGT7</accession>
<reference evidence="2 3" key="1">
    <citation type="submission" date="2022-07" db="EMBL/GenBank/DDBJ databases">
        <authorList>
            <person name="Li W.-J."/>
            <person name="Deng Q.-Q."/>
        </authorList>
    </citation>
    <scope>NUCLEOTIDE SEQUENCE [LARGE SCALE GENOMIC DNA]</scope>
    <source>
        <strain evidence="2 3">SYSU M60028</strain>
    </source>
</reference>
<evidence type="ECO:0000313" key="2">
    <source>
        <dbReference type="EMBL" id="MCP8940712.1"/>
    </source>
</evidence>
<sequence>MRRFIVAPSMARLIRRERGSVRVVEGYFPTQQSRNSHVRLEGDEGQLILTGQDDAGQTVEEVTVVPRKPAEALLDVCAGRLDIERTSLAVGGKELRFERIAGNGRSIDIASVDAEGDFVAPPWLGREVGAERAFNNRALALEGIPPVETPISDAALTALIDTLENRFGAMFEPARPAEPQRRPVEPQQRQPEPPQRAPAPPPPPAAQQAAAAQRPAPPVRQDAPAQSPATPREPAAAARRAPEPQAETPAQAEPAAAQDQTPSKRMETIIQGLSKVLREPGLPAEGEAIVELDRWGGRRR</sequence>
<dbReference type="Proteomes" id="UP001205890">
    <property type="component" value="Unassembled WGS sequence"/>
</dbReference>
<evidence type="ECO:0000256" key="1">
    <source>
        <dbReference type="SAM" id="MobiDB-lite"/>
    </source>
</evidence>
<organism evidence="2 3">
    <name type="scientific">Alsobacter ponti</name>
    <dbReference type="NCBI Taxonomy" id="2962936"/>
    <lineage>
        <taxon>Bacteria</taxon>
        <taxon>Pseudomonadati</taxon>
        <taxon>Pseudomonadota</taxon>
        <taxon>Alphaproteobacteria</taxon>
        <taxon>Hyphomicrobiales</taxon>
        <taxon>Alsobacteraceae</taxon>
        <taxon>Alsobacter</taxon>
    </lineage>
</organism>
<feature type="region of interest" description="Disordered" evidence="1">
    <location>
        <begin position="173"/>
        <end position="267"/>
    </location>
</feature>
<evidence type="ECO:0000313" key="3">
    <source>
        <dbReference type="Proteomes" id="UP001205890"/>
    </source>
</evidence>
<feature type="compositionally biased region" description="Low complexity" evidence="1">
    <location>
        <begin position="206"/>
        <end position="261"/>
    </location>
</feature>
<comment type="caution">
    <text evidence="2">The sequence shown here is derived from an EMBL/GenBank/DDBJ whole genome shotgun (WGS) entry which is preliminary data.</text>
</comment>
<name>A0ABT1LGT7_9HYPH</name>
<keyword evidence="3" id="KW-1185">Reference proteome</keyword>
<dbReference type="RefSeq" id="WP_254745740.1">
    <property type="nucleotide sequence ID" value="NZ_JANCLU010000025.1"/>
</dbReference>
<dbReference type="EMBL" id="JANCLU010000025">
    <property type="protein sequence ID" value="MCP8940712.1"/>
    <property type="molecule type" value="Genomic_DNA"/>
</dbReference>
<gene>
    <name evidence="2" type="ORF">NK718_19475</name>
</gene>
<proteinExistence type="predicted"/>
<feature type="compositionally biased region" description="Pro residues" evidence="1">
    <location>
        <begin position="191"/>
        <end position="205"/>
    </location>
</feature>